<sequence length="243" mass="25623">MAEEHPGFLGRWARRKTDALQGRPLDDEPAAPANTVSVAEVAAAAGPATSAPADAPSPGMPPAGPPEKLLSLDDVKLLTRDSDFKPFMARNVGSDVRNAAMKKLFTDPHYNVMDGLDTYIDDYSRPDPIPQAMLRQMVGAKLLKIFDEEEEEEAAKGQGSALTQGDAASGPADNPNNPAPETVAQSDDFPDTSSPQRVSSEHPSQPEPADSSGASQHDDHANPHLRLQPDHAPPAASAGRGIG</sequence>
<evidence type="ECO:0000256" key="1">
    <source>
        <dbReference type="SAM" id="MobiDB-lite"/>
    </source>
</evidence>
<reference evidence="2" key="1">
    <citation type="submission" date="2024-05" db="EMBL/GenBank/DDBJ databases">
        <authorList>
            <person name="Bunk B."/>
            <person name="Swiderski J."/>
            <person name="Sproer C."/>
            <person name="Thiel V."/>
        </authorList>
    </citation>
    <scope>NUCLEOTIDE SEQUENCE</scope>
    <source>
        <strain evidence="2">DSM 17735</strain>
    </source>
</reference>
<feature type="compositionally biased region" description="Low complexity" evidence="1">
    <location>
        <begin position="36"/>
        <end position="57"/>
    </location>
</feature>
<dbReference type="Pfam" id="PF11748">
    <property type="entry name" value="DUF3306"/>
    <property type="match status" value="1"/>
</dbReference>
<accession>A0AAU7LPJ3</accession>
<feature type="region of interest" description="Disordered" evidence="1">
    <location>
        <begin position="1"/>
        <end position="69"/>
    </location>
</feature>
<feature type="region of interest" description="Disordered" evidence="1">
    <location>
        <begin position="149"/>
        <end position="243"/>
    </location>
</feature>
<evidence type="ECO:0000313" key="2">
    <source>
        <dbReference type="EMBL" id="XBP69540.1"/>
    </source>
</evidence>
<feature type="compositionally biased region" description="Polar residues" evidence="1">
    <location>
        <begin position="191"/>
        <end position="203"/>
    </location>
</feature>
<protein>
    <submittedName>
        <fullName evidence="2">DUF3306 domain-containing protein</fullName>
    </submittedName>
</protein>
<dbReference type="AlphaFoldDB" id="A0AAU7LPJ3"/>
<dbReference type="RefSeq" id="WP_349278225.1">
    <property type="nucleotide sequence ID" value="NZ_CBCSCU010000047.1"/>
</dbReference>
<dbReference type="EMBL" id="CP157675">
    <property type="protein sequence ID" value="XBP69540.1"/>
    <property type="molecule type" value="Genomic_DNA"/>
</dbReference>
<gene>
    <name evidence="2" type="ORF">ABLV49_16855</name>
</gene>
<dbReference type="InterPro" id="IPR021735">
    <property type="entry name" value="DUF3306"/>
</dbReference>
<name>A0AAU7LPJ3_9BURK</name>
<organism evidence="2">
    <name type="scientific">Polaromonas hydrogenivorans</name>
    <dbReference type="NCBI Taxonomy" id="335476"/>
    <lineage>
        <taxon>Bacteria</taxon>
        <taxon>Pseudomonadati</taxon>
        <taxon>Pseudomonadota</taxon>
        <taxon>Betaproteobacteria</taxon>
        <taxon>Burkholderiales</taxon>
        <taxon>Comamonadaceae</taxon>
        <taxon>Polaromonas</taxon>
    </lineage>
</organism>
<proteinExistence type="predicted"/>